<gene>
    <name evidence="1" type="ORF">APY94_11120</name>
</gene>
<organism evidence="1 2">
    <name type="scientific">Thermococcus celericrescens</name>
    <dbReference type="NCBI Taxonomy" id="227598"/>
    <lineage>
        <taxon>Archaea</taxon>
        <taxon>Methanobacteriati</taxon>
        <taxon>Methanobacteriota</taxon>
        <taxon>Thermococci</taxon>
        <taxon>Thermococcales</taxon>
        <taxon>Thermococcaceae</taxon>
        <taxon>Thermococcus</taxon>
    </lineage>
</organism>
<dbReference type="STRING" id="227598.APY94_11120"/>
<keyword evidence="2" id="KW-1185">Reference proteome</keyword>
<dbReference type="Proteomes" id="UP000053462">
    <property type="component" value="Unassembled WGS sequence"/>
</dbReference>
<sequence>MEVPLLPLDSTIIYTVPVVLSRLRLLSITLFKDHYGTIHSGEAGFLVEPLETTINVFIPVGEHAEKLSKLEGRYVEIEINPPFFETSGPVNAEKPSIALEPPVPGVPAPHYRLVGVFKIFTPLWGVFECGNLRFPLTGDVNVENGKSVFHRGELRIDVPSWDEWPEKLEVVKSAWIEVRGVRFYGYLPEGSKRGETIWSP</sequence>
<dbReference type="EMBL" id="LLYW01000041">
    <property type="protein sequence ID" value="KUH32058.1"/>
    <property type="molecule type" value="Genomic_DNA"/>
</dbReference>
<proteinExistence type="predicted"/>
<comment type="caution">
    <text evidence="1">The sequence shown here is derived from an EMBL/GenBank/DDBJ whole genome shotgun (WGS) entry which is preliminary data.</text>
</comment>
<name>A0A100XW49_9EURY</name>
<evidence type="ECO:0000313" key="1">
    <source>
        <dbReference type="EMBL" id="KUH32058.1"/>
    </source>
</evidence>
<reference evidence="1 2" key="1">
    <citation type="submission" date="2015-10" db="EMBL/GenBank/DDBJ databases">
        <title>Draft genome sequence of Thermococcus celericrescens strain DSM 17994.</title>
        <authorList>
            <person name="Hong S.-J."/>
            <person name="Park C.-E."/>
            <person name="Shin J.-H."/>
        </authorList>
    </citation>
    <scope>NUCLEOTIDE SEQUENCE [LARGE SCALE GENOMIC DNA]</scope>
    <source>
        <strain evidence="1 2">DSM 17994</strain>
    </source>
</reference>
<dbReference type="AlphaFoldDB" id="A0A100XW49"/>
<accession>A0A100XW49</accession>
<protein>
    <submittedName>
        <fullName evidence="1">Uncharacterized protein</fullName>
    </submittedName>
</protein>
<evidence type="ECO:0000313" key="2">
    <source>
        <dbReference type="Proteomes" id="UP000053462"/>
    </source>
</evidence>